<protein>
    <submittedName>
        <fullName evidence="3">Amidohydrolase</fullName>
    </submittedName>
</protein>
<dbReference type="Gene3D" id="2.30.40.10">
    <property type="entry name" value="Urease, subunit C, domain 1"/>
    <property type="match status" value="2"/>
</dbReference>
<reference evidence="3 4" key="1">
    <citation type="submission" date="2018-03" db="EMBL/GenBank/DDBJ databases">
        <title>The draft genome of Sphingosinicella sp. GL-C-18.</title>
        <authorList>
            <person name="Liu L."/>
            <person name="Li L."/>
            <person name="Liang L."/>
            <person name="Zhang X."/>
            <person name="Wang T."/>
        </authorList>
    </citation>
    <scope>NUCLEOTIDE SEQUENCE [LARGE SCALE GENOMIC DNA]</scope>
    <source>
        <strain evidence="3 4">GL-C-18</strain>
    </source>
</reference>
<evidence type="ECO:0000259" key="2">
    <source>
        <dbReference type="Pfam" id="PF01979"/>
    </source>
</evidence>
<feature type="domain" description="Amidohydrolase-related" evidence="2">
    <location>
        <begin position="580"/>
        <end position="670"/>
    </location>
</feature>
<proteinExistence type="predicted"/>
<evidence type="ECO:0000313" key="4">
    <source>
        <dbReference type="Proteomes" id="UP000241167"/>
    </source>
</evidence>
<keyword evidence="3" id="KW-0378">Hydrolase</keyword>
<dbReference type="AlphaFoldDB" id="A0A2P7R027"/>
<dbReference type="Gene3D" id="3.20.20.140">
    <property type="entry name" value="Metal-dependent hydrolases"/>
    <property type="match status" value="2"/>
</dbReference>
<evidence type="ECO:0000313" key="3">
    <source>
        <dbReference type="EMBL" id="PSJ43559.1"/>
    </source>
</evidence>
<dbReference type="RefSeq" id="WP_106511582.1">
    <property type="nucleotide sequence ID" value="NZ_PXYI01000001.1"/>
</dbReference>
<organism evidence="3 4">
    <name type="scientific">Allosphingosinicella deserti</name>
    <dbReference type="NCBI Taxonomy" id="2116704"/>
    <lineage>
        <taxon>Bacteria</taxon>
        <taxon>Pseudomonadati</taxon>
        <taxon>Pseudomonadota</taxon>
        <taxon>Alphaproteobacteria</taxon>
        <taxon>Sphingomonadales</taxon>
        <taxon>Sphingomonadaceae</taxon>
        <taxon>Allosphingosinicella</taxon>
    </lineage>
</organism>
<dbReference type="EMBL" id="PXYI01000001">
    <property type="protein sequence ID" value="PSJ43559.1"/>
    <property type="molecule type" value="Genomic_DNA"/>
</dbReference>
<dbReference type="Gene3D" id="1.20.58.520">
    <property type="entry name" value="Amidohydrolase"/>
    <property type="match status" value="1"/>
</dbReference>
<evidence type="ECO:0000256" key="1">
    <source>
        <dbReference type="SAM" id="SignalP"/>
    </source>
</evidence>
<feature type="chain" id="PRO_5015127806" evidence="1">
    <location>
        <begin position="21"/>
        <end position="689"/>
    </location>
</feature>
<sequence length="689" mass="72974">MRSILVAALIAAVSPLAVQAHETQAPAAASVPVPKEQLLKPPADAVHYVVVSEAGKHGDQWRWRLPDGRTAYRWSQELRGWITEMDQVTTFAADGTVQATVVRGVTMTGDAAEEFRIENGRARWKTATDSGSAPAGGWYIPAGGISIAGAPMIEQLARAGEAGIGFLPSGKGRMSFGQTLTIQGAAGPKTVQLAFIRGILPSPIPVWLNADRSYFGEVSFISTLPAGYEGALKPLRDAQDAATASEVKAIAQRFLAPGARAPVLFNKVRLFDADKGVFIADRAVLAKDGKIAAIGPAGSLKAPAGARVIDGSGKTLVPGIWDSHMHIGDDWSVLSNVANGMTSFRSPGTTFDRAVDATKRRASGALLMGEPFISAIIDKKDPLAAQGAEVVSSEAEAIAAVRRIKAAGLWGVKFYTSMNPAWIAPAAAEAHRLGLHVHGHVPATMKPSEAVAAGYDELTHLNFVVMEAMPKEVVDKANTRQRMEGPARLFKDVDLDGPLMTGFIADLARRKTIVDPTIVIFEGFLTQDGGTPHPAYAPYMGIISPVIERSVFTSGGYPLVDGYTRDDYRKSYAKMVGLVGKLHKAGVPIVAGTDGWGVELIRELEIYQQAGFTPAEALQSATILPARVVGADKRTGSIAVGKEADMVLVDGDPSRELGALRRVVTVVSDGYVMDGDALRTAAGYSGRPK</sequence>
<dbReference type="SUPFAM" id="SSF51338">
    <property type="entry name" value="Composite domain of metallo-dependent hydrolases"/>
    <property type="match status" value="1"/>
</dbReference>
<dbReference type="InterPro" id="IPR032466">
    <property type="entry name" value="Metal_Hydrolase"/>
</dbReference>
<dbReference type="InterPro" id="IPR051781">
    <property type="entry name" value="Metallo-dep_Hydrolase"/>
</dbReference>
<name>A0A2P7R027_9SPHN</name>
<comment type="caution">
    <text evidence="3">The sequence shown here is derived from an EMBL/GenBank/DDBJ whole genome shotgun (WGS) entry which is preliminary data.</text>
</comment>
<keyword evidence="4" id="KW-1185">Reference proteome</keyword>
<accession>A0A2P7R027</accession>
<dbReference type="OrthoDB" id="9765769at2"/>
<gene>
    <name evidence="3" type="ORF">C7I55_04195</name>
</gene>
<dbReference type="SUPFAM" id="SSF51556">
    <property type="entry name" value="Metallo-dependent hydrolases"/>
    <property type="match status" value="1"/>
</dbReference>
<dbReference type="InterPro" id="IPR006680">
    <property type="entry name" value="Amidohydro-rel"/>
</dbReference>
<dbReference type="InterPro" id="IPR011059">
    <property type="entry name" value="Metal-dep_hydrolase_composite"/>
</dbReference>
<dbReference type="PANTHER" id="PTHR43135:SF3">
    <property type="entry name" value="ALPHA-D-RIBOSE 1-METHYLPHOSPHONATE 5-TRIPHOSPHATE DIPHOSPHATASE"/>
    <property type="match status" value="1"/>
</dbReference>
<dbReference type="PANTHER" id="PTHR43135">
    <property type="entry name" value="ALPHA-D-RIBOSE 1-METHYLPHOSPHONATE 5-TRIPHOSPHATE DIPHOSPHATASE"/>
    <property type="match status" value="1"/>
</dbReference>
<dbReference type="Pfam" id="PF01979">
    <property type="entry name" value="Amidohydro_1"/>
    <property type="match status" value="1"/>
</dbReference>
<dbReference type="Proteomes" id="UP000241167">
    <property type="component" value="Unassembled WGS sequence"/>
</dbReference>
<dbReference type="Gene3D" id="3.30.110.90">
    <property type="entry name" value="Amidohydrolase"/>
    <property type="match status" value="1"/>
</dbReference>
<dbReference type="GO" id="GO:0016810">
    <property type="term" value="F:hydrolase activity, acting on carbon-nitrogen (but not peptide) bonds"/>
    <property type="evidence" value="ECO:0007669"/>
    <property type="project" value="InterPro"/>
</dbReference>
<feature type="signal peptide" evidence="1">
    <location>
        <begin position="1"/>
        <end position="20"/>
    </location>
</feature>
<keyword evidence="1" id="KW-0732">Signal</keyword>